<evidence type="ECO:0000313" key="2">
    <source>
        <dbReference type="RefSeq" id="XP_025405423.1"/>
    </source>
</evidence>
<sequence length="184" mass="21141">MKQMFLDFLVGETDQSRIIKDNILYYITGFIVRKFLKIIDCSTCVDNLIEQSSEHNYSHKHVYSVSTDVKNGGGLLKSSKNVMKLIKYIGNSLIKLTNNNFTSHISGLSAKIIISTKNYDYNFNILQNMTCSDHSFLENHRLHLVTLICKEYLKICLHHVAKSKTSSIVSKRRQLTKLVLFSNM</sequence>
<accession>A0A8B8F404</accession>
<organism evidence="1 2">
    <name type="scientific">Sipha flava</name>
    <name type="common">yellow sugarcane aphid</name>
    <dbReference type="NCBI Taxonomy" id="143950"/>
    <lineage>
        <taxon>Eukaryota</taxon>
        <taxon>Metazoa</taxon>
        <taxon>Ecdysozoa</taxon>
        <taxon>Arthropoda</taxon>
        <taxon>Hexapoda</taxon>
        <taxon>Insecta</taxon>
        <taxon>Pterygota</taxon>
        <taxon>Neoptera</taxon>
        <taxon>Paraneoptera</taxon>
        <taxon>Hemiptera</taxon>
        <taxon>Sternorrhyncha</taxon>
        <taxon>Aphidomorpha</taxon>
        <taxon>Aphidoidea</taxon>
        <taxon>Aphididae</taxon>
        <taxon>Sipha</taxon>
    </lineage>
</organism>
<proteinExistence type="predicted"/>
<dbReference type="OrthoDB" id="6622362at2759"/>
<dbReference type="GeneID" id="112679735"/>
<name>A0A8B8F404_9HEMI</name>
<dbReference type="RefSeq" id="XP_025405423.1">
    <property type="nucleotide sequence ID" value="XM_025549638.1"/>
</dbReference>
<keyword evidence="1" id="KW-1185">Reference proteome</keyword>
<evidence type="ECO:0000313" key="1">
    <source>
        <dbReference type="Proteomes" id="UP000694846"/>
    </source>
</evidence>
<dbReference type="Proteomes" id="UP000694846">
    <property type="component" value="Unplaced"/>
</dbReference>
<gene>
    <name evidence="2" type="primary">LOC112679735</name>
</gene>
<protein>
    <submittedName>
        <fullName evidence="2">Uncharacterized protein LOC112679735</fullName>
    </submittedName>
</protein>
<reference evidence="2" key="1">
    <citation type="submission" date="2025-08" db="UniProtKB">
        <authorList>
            <consortium name="RefSeq"/>
        </authorList>
    </citation>
    <scope>IDENTIFICATION</scope>
    <source>
        <tissue evidence="2">Whole body</tissue>
    </source>
</reference>
<dbReference type="AlphaFoldDB" id="A0A8B8F404"/>